<dbReference type="Pfam" id="PF13855">
    <property type="entry name" value="LRR_8"/>
    <property type="match status" value="1"/>
</dbReference>
<accession>A0A9P0B222</accession>
<keyword evidence="6" id="KW-1185">Reference proteome</keyword>
<organism evidence="5 6">
    <name type="scientific">Brassicogethes aeneus</name>
    <name type="common">Rape pollen beetle</name>
    <name type="synonym">Meligethes aeneus</name>
    <dbReference type="NCBI Taxonomy" id="1431903"/>
    <lineage>
        <taxon>Eukaryota</taxon>
        <taxon>Metazoa</taxon>
        <taxon>Ecdysozoa</taxon>
        <taxon>Arthropoda</taxon>
        <taxon>Hexapoda</taxon>
        <taxon>Insecta</taxon>
        <taxon>Pterygota</taxon>
        <taxon>Neoptera</taxon>
        <taxon>Endopterygota</taxon>
        <taxon>Coleoptera</taxon>
        <taxon>Polyphaga</taxon>
        <taxon>Cucujiformia</taxon>
        <taxon>Nitidulidae</taxon>
        <taxon>Meligethinae</taxon>
        <taxon>Brassicogethes</taxon>
    </lineage>
</organism>
<keyword evidence="4" id="KW-1133">Transmembrane helix</keyword>
<protein>
    <submittedName>
        <fullName evidence="5">Uncharacterized protein</fullName>
    </submittedName>
</protein>
<dbReference type="InterPro" id="IPR032675">
    <property type="entry name" value="LRR_dom_sf"/>
</dbReference>
<keyword evidence="4" id="KW-0472">Membrane</keyword>
<dbReference type="SMART" id="SM00369">
    <property type="entry name" value="LRR_TYP"/>
    <property type="match status" value="4"/>
</dbReference>
<name>A0A9P0B222_BRAAE</name>
<dbReference type="EMBL" id="OV121134">
    <property type="protein sequence ID" value="CAH0553056.1"/>
    <property type="molecule type" value="Genomic_DNA"/>
</dbReference>
<gene>
    <name evidence="5" type="ORF">MELIAE_LOCUS5159</name>
</gene>
<keyword evidence="3" id="KW-0677">Repeat</keyword>
<sequence>MFLKPHNLGSGSFNILVWFQNLNKRMDIKLQKLLFGLVLIVMVKLSHEKVSLCNSKLLNECFCGHSFIDTQSMFVVNCTNTHFTSTEMLQELPEETNMLIFTGNHIPTLPMNVFGTALDLSALKIIDMSNNGITDVKGKAFHHVENVERLILNHNNISISSNLDINYHHPRVFSNFVNLEELHLTNAFADNTDAALADDLHDIFVNSNLTKLYKLHLEQNEIKYFKDENVFCDLPNLHDVYLGQNRIPSLNFNLNCLKKLRYLDLESNNITRFSQRDLDAFERLAEPFRPQNLILDIEHNPFKCDSAVKNLYNWLHKTKVEVRNLERLECHQSKYGTKYIMNLKNLAEAKHATISRSLTVLLVVLVLVLITLLAAYAYLKKDSVRNKLSPIFDAVSRKVHYTTIESQEV</sequence>
<feature type="transmembrane region" description="Helical" evidence="4">
    <location>
        <begin position="358"/>
        <end position="379"/>
    </location>
</feature>
<dbReference type="OrthoDB" id="8861968at2759"/>
<dbReference type="AlphaFoldDB" id="A0A9P0B222"/>
<evidence type="ECO:0000313" key="5">
    <source>
        <dbReference type="EMBL" id="CAH0553056.1"/>
    </source>
</evidence>
<reference evidence="5" key="1">
    <citation type="submission" date="2021-12" db="EMBL/GenBank/DDBJ databases">
        <authorList>
            <person name="King R."/>
        </authorList>
    </citation>
    <scope>NUCLEOTIDE SEQUENCE</scope>
</reference>
<dbReference type="PANTHER" id="PTHR24364">
    <property type="entry name" value="LP06937P"/>
    <property type="match status" value="1"/>
</dbReference>
<evidence type="ECO:0000256" key="4">
    <source>
        <dbReference type="SAM" id="Phobius"/>
    </source>
</evidence>
<dbReference type="InterPro" id="IPR052286">
    <property type="entry name" value="Wnt_signaling_inhibitor"/>
</dbReference>
<dbReference type="Gene3D" id="3.80.10.10">
    <property type="entry name" value="Ribonuclease Inhibitor"/>
    <property type="match status" value="2"/>
</dbReference>
<keyword evidence="1" id="KW-0433">Leucine-rich repeat</keyword>
<proteinExistence type="predicted"/>
<dbReference type="InterPro" id="IPR001611">
    <property type="entry name" value="Leu-rich_rpt"/>
</dbReference>
<evidence type="ECO:0000256" key="2">
    <source>
        <dbReference type="ARBA" id="ARBA00022729"/>
    </source>
</evidence>
<evidence type="ECO:0000313" key="6">
    <source>
        <dbReference type="Proteomes" id="UP001154078"/>
    </source>
</evidence>
<evidence type="ECO:0000256" key="1">
    <source>
        <dbReference type="ARBA" id="ARBA00022614"/>
    </source>
</evidence>
<keyword evidence="2" id="KW-0732">Signal</keyword>
<keyword evidence="4" id="KW-0812">Transmembrane</keyword>
<evidence type="ECO:0000256" key="3">
    <source>
        <dbReference type="ARBA" id="ARBA00022737"/>
    </source>
</evidence>
<dbReference type="InterPro" id="IPR003591">
    <property type="entry name" value="Leu-rich_rpt_typical-subtyp"/>
</dbReference>
<dbReference type="Proteomes" id="UP001154078">
    <property type="component" value="Chromosome 3"/>
</dbReference>
<dbReference type="GO" id="GO:0016020">
    <property type="term" value="C:membrane"/>
    <property type="evidence" value="ECO:0007669"/>
    <property type="project" value="TreeGrafter"/>
</dbReference>
<dbReference type="SUPFAM" id="SSF52058">
    <property type="entry name" value="L domain-like"/>
    <property type="match status" value="1"/>
</dbReference>
<dbReference type="PANTHER" id="PTHR24364:SF18">
    <property type="entry name" value="LP06937P"/>
    <property type="match status" value="1"/>
</dbReference>
<dbReference type="SMART" id="SM00365">
    <property type="entry name" value="LRR_SD22"/>
    <property type="match status" value="5"/>
</dbReference>